<evidence type="ECO:0000256" key="4">
    <source>
        <dbReference type="ARBA" id="ARBA00022692"/>
    </source>
</evidence>
<evidence type="ECO:0000313" key="11">
    <source>
        <dbReference type="Proteomes" id="UP000271925"/>
    </source>
</evidence>
<dbReference type="Pfam" id="PF25183">
    <property type="entry name" value="OMP_b-brl_4"/>
    <property type="match status" value="1"/>
</dbReference>
<evidence type="ECO:0000313" key="10">
    <source>
        <dbReference type="EMBL" id="RRB00749.1"/>
    </source>
</evidence>
<dbReference type="AlphaFoldDB" id="A0A3P1BI40"/>
<evidence type="ECO:0000256" key="3">
    <source>
        <dbReference type="ARBA" id="ARBA00022452"/>
    </source>
</evidence>
<dbReference type="Proteomes" id="UP000271925">
    <property type="component" value="Unassembled WGS sequence"/>
</dbReference>
<keyword evidence="5" id="KW-0472">Membrane</keyword>
<dbReference type="SUPFAM" id="SSF49464">
    <property type="entry name" value="Carboxypeptidase regulatory domain-like"/>
    <property type="match status" value="1"/>
</dbReference>
<feature type="region of interest" description="Disordered" evidence="7">
    <location>
        <begin position="392"/>
        <end position="421"/>
    </location>
</feature>
<evidence type="ECO:0000256" key="2">
    <source>
        <dbReference type="ARBA" id="ARBA00022448"/>
    </source>
</evidence>
<comment type="caution">
    <text evidence="10">The sequence shown here is derived from an EMBL/GenBank/DDBJ whole genome shotgun (WGS) entry which is preliminary data.</text>
</comment>
<dbReference type="GO" id="GO:0044718">
    <property type="term" value="P:siderophore transmembrane transport"/>
    <property type="evidence" value="ECO:0007669"/>
    <property type="project" value="TreeGrafter"/>
</dbReference>
<keyword evidence="3" id="KW-1134">Transmembrane beta strand</keyword>
<dbReference type="InterPro" id="IPR036942">
    <property type="entry name" value="Beta-barrel_TonB_sf"/>
</dbReference>
<sequence length="1141" mass="123517">MNRKLLFVYLVTLLSGLAIVLLSGSNVQAQVTSSSIAGFVKDQKGEALPGATIVAVHTPSGTRYGTITNSEGRYTFPNVRVGGPYTVTATFVGFKEQVKSDILASLGTAANVDFAMADESTQLSEIVVSGNRGAIFSSDRTGAAASFNRDAINTIPTIGRSITDISKYNPYGNGQSFAGQDPRFNNFTIDGSVFNNGFGLGSSALAGGRTGTTAVSLDAIDQLQVNVAPFDIRQSGFTGAGVNAVTRSGTNEFSGSAYTLFRNNSLVGKKADGTLLSPAPNVSEKTYGFRLGGPIIKNKLFFFVNGEMFDSSTPALTWSLNRGQSGSNVSRVTEADMKDLDQFMQTNFGRSLGAYDGFNNDVKSRKGLIRLDYNINDQHKLSVRYSHHNSETGSIISNSNSSNTAGNGNRTNSSSAISPENSGYLIADNTRSLAAELTSNFGSKFANNLIFTYNKQIEDRTYKTGLFPTIDILKDGSTYTSIGFDPFTPNNKLNYSTMNITNNFSYFAGKHTITAGLVFEHYTSNNVFFPSSNGVYVYNSIDDFKTAALASITNPNSTTSPVTVNRYNLRTSLIPGGGEPLQTLKRNLYSAYVQDEFQASPNFKLTVGLRGDIFQYDNSTAKDFNNPIVAGLTFKNENGQDYQVTTGTFPKARLLLSPRVGFNWDVKGNKTTQIRGGSGIFVSRIPEVLISNQLGNNGVNTAAYTETNTTRFPFVTDPSKLPESVRPKPVAIADLPPYQINAEDQNLKYPQIWKTDLAIDQKLPWGLIGSLEFIFNKNIQALRYIDANLQAPVAGKTLSGPDNRQLFPAFGVANTGTGKDNLVNKARYYNSNIGNAFVLRNTNKGSSYIITAKLEKPAARGLGGMLAYTYGEARDIAFVGSTVQANVPTVYGQNYLTNAYSDNDLRHKIVGYVNYRLNYGGKIGGATIFTLGMLSASGGKISYTYNQDVNLDGQTTNDLLYVPKTASELTFVPLTVPAQAATATTPAYPAVTYSPEQQQQAFDAYIEGNSYLKTRRGQYAERNGGQYPWLTRFDFTVIQEFYVAVGAKGKKNTIQLRADILNIGNLLNNSWGLGNALTASTSSSTSNPLALASISTAGVPSYRIATQVIDKKTVLLKDSFVPAQNINAVYQAQIGIRYIFN</sequence>
<keyword evidence="10" id="KW-0675">Receptor</keyword>
<dbReference type="Gene3D" id="2.40.170.20">
    <property type="entry name" value="TonB-dependent receptor, beta-barrel domain"/>
    <property type="match status" value="1"/>
</dbReference>
<feature type="domain" description="TonB-dependent transporter Oar-like beta-barrel" evidence="9">
    <location>
        <begin position="245"/>
        <end position="1069"/>
    </location>
</feature>
<dbReference type="GO" id="GO:0009279">
    <property type="term" value="C:cell outer membrane"/>
    <property type="evidence" value="ECO:0007669"/>
    <property type="project" value="UniProtKB-SubCell"/>
</dbReference>
<feature type="compositionally biased region" description="Low complexity" evidence="7">
    <location>
        <begin position="392"/>
        <end position="415"/>
    </location>
</feature>
<dbReference type="PANTHER" id="PTHR30069">
    <property type="entry name" value="TONB-DEPENDENT OUTER MEMBRANE RECEPTOR"/>
    <property type="match status" value="1"/>
</dbReference>
<accession>A0A3P1BI40</accession>
<evidence type="ECO:0000259" key="9">
    <source>
        <dbReference type="Pfam" id="PF25183"/>
    </source>
</evidence>
<dbReference type="GO" id="GO:0015344">
    <property type="term" value="F:siderophore uptake transmembrane transporter activity"/>
    <property type="evidence" value="ECO:0007669"/>
    <property type="project" value="TreeGrafter"/>
</dbReference>
<dbReference type="Pfam" id="PF13620">
    <property type="entry name" value="CarboxypepD_reg"/>
    <property type="match status" value="1"/>
</dbReference>
<evidence type="ECO:0000256" key="7">
    <source>
        <dbReference type="SAM" id="MobiDB-lite"/>
    </source>
</evidence>
<dbReference type="SUPFAM" id="SSF56935">
    <property type="entry name" value="Porins"/>
    <property type="match status" value="1"/>
</dbReference>
<dbReference type="RefSeq" id="WP_124877215.1">
    <property type="nucleotide sequence ID" value="NZ_RQJO01000010.1"/>
</dbReference>
<keyword evidence="6" id="KW-0998">Cell outer membrane</keyword>
<keyword evidence="4" id="KW-0812">Transmembrane</keyword>
<dbReference type="InterPro" id="IPR039426">
    <property type="entry name" value="TonB-dep_rcpt-like"/>
</dbReference>
<dbReference type="PANTHER" id="PTHR30069:SF46">
    <property type="entry name" value="OAR PROTEIN"/>
    <property type="match status" value="1"/>
</dbReference>
<evidence type="ECO:0000256" key="8">
    <source>
        <dbReference type="SAM" id="SignalP"/>
    </source>
</evidence>
<protein>
    <submittedName>
        <fullName evidence="10">TonB-dependent receptor</fullName>
    </submittedName>
</protein>
<dbReference type="InterPro" id="IPR057601">
    <property type="entry name" value="Oar-like_b-barrel"/>
</dbReference>
<dbReference type="Gene3D" id="2.60.40.1120">
    <property type="entry name" value="Carboxypeptidase-like, regulatory domain"/>
    <property type="match status" value="1"/>
</dbReference>
<keyword evidence="2" id="KW-0813">Transport</keyword>
<dbReference type="OrthoDB" id="9768147at2"/>
<evidence type="ECO:0000256" key="5">
    <source>
        <dbReference type="ARBA" id="ARBA00023136"/>
    </source>
</evidence>
<name>A0A3P1BI40_9BACT</name>
<reference evidence="10 11" key="1">
    <citation type="submission" date="2018-11" db="EMBL/GenBank/DDBJ databases">
        <authorList>
            <person name="Zhou Z."/>
            <person name="Wang G."/>
        </authorList>
    </citation>
    <scope>NUCLEOTIDE SEQUENCE [LARGE SCALE GENOMIC DNA]</scope>
    <source>
        <strain evidence="10 11">KCTC52004</strain>
    </source>
</reference>
<organism evidence="10 11">
    <name type="scientific">Larkinella rosea</name>
    <dbReference type="NCBI Taxonomy" id="2025312"/>
    <lineage>
        <taxon>Bacteria</taxon>
        <taxon>Pseudomonadati</taxon>
        <taxon>Bacteroidota</taxon>
        <taxon>Cytophagia</taxon>
        <taxon>Cytophagales</taxon>
        <taxon>Spirosomataceae</taxon>
        <taxon>Larkinella</taxon>
    </lineage>
</organism>
<feature type="signal peptide" evidence="8">
    <location>
        <begin position="1"/>
        <end position="29"/>
    </location>
</feature>
<proteinExistence type="predicted"/>
<keyword evidence="8" id="KW-0732">Signal</keyword>
<comment type="subcellular location">
    <subcellularLocation>
        <location evidence="1">Cell outer membrane</location>
        <topology evidence="1">Multi-pass membrane protein</topology>
    </subcellularLocation>
</comment>
<dbReference type="InterPro" id="IPR008969">
    <property type="entry name" value="CarboxyPept-like_regulatory"/>
</dbReference>
<evidence type="ECO:0000256" key="1">
    <source>
        <dbReference type="ARBA" id="ARBA00004571"/>
    </source>
</evidence>
<evidence type="ECO:0000256" key="6">
    <source>
        <dbReference type="ARBA" id="ARBA00023237"/>
    </source>
</evidence>
<gene>
    <name evidence="10" type="ORF">EHT25_21370</name>
</gene>
<feature type="chain" id="PRO_5018204233" evidence="8">
    <location>
        <begin position="30"/>
        <end position="1141"/>
    </location>
</feature>
<keyword evidence="11" id="KW-1185">Reference proteome</keyword>
<dbReference type="EMBL" id="RQJO01000010">
    <property type="protein sequence ID" value="RRB00749.1"/>
    <property type="molecule type" value="Genomic_DNA"/>
</dbReference>